<gene>
    <name evidence="4" type="ORF">UA08_00410</name>
</gene>
<dbReference type="Pfam" id="PF00106">
    <property type="entry name" value="adh_short"/>
    <property type="match status" value="1"/>
</dbReference>
<dbReference type="InterPro" id="IPR002347">
    <property type="entry name" value="SDR_fam"/>
</dbReference>
<keyword evidence="5" id="KW-1185">Reference proteome</keyword>
<dbReference type="RefSeq" id="XP_020123934.1">
    <property type="nucleotide sequence ID" value="XM_020260214.1"/>
</dbReference>
<keyword evidence="3" id="KW-0560">Oxidoreductase</keyword>
<accession>A0A225AW18</accession>
<evidence type="ECO:0000256" key="3">
    <source>
        <dbReference type="ARBA" id="ARBA00023002"/>
    </source>
</evidence>
<dbReference type="OrthoDB" id="2962696at2759"/>
<evidence type="ECO:0000313" key="4">
    <source>
        <dbReference type="EMBL" id="OKL63813.1"/>
    </source>
</evidence>
<dbReference type="GeneID" id="31000165"/>
<dbReference type="CDD" id="cd05233">
    <property type="entry name" value="SDR_c"/>
    <property type="match status" value="1"/>
</dbReference>
<dbReference type="STRING" id="1441469.A0A225AW18"/>
<evidence type="ECO:0008006" key="6">
    <source>
        <dbReference type="Google" id="ProtNLM"/>
    </source>
</evidence>
<name>A0A225AW18_TALAT</name>
<dbReference type="GO" id="GO:0016491">
    <property type="term" value="F:oxidoreductase activity"/>
    <property type="evidence" value="ECO:0007669"/>
    <property type="project" value="UniProtKB-KW"/>
</dbReference>
<dbReference type="Proteomes" id="UP000214365">
    <property type="component" value="Unassembled WGS sequence"/>
</dbReference>
<dbReference type="PANTHER" id="PTHR43618:SF18">
    <property type="entry name" value="SHORT CHAIN DEHYDROGENASE_REDUCTASE FAMILY (AFU_ORTHOLOGUE AFUA_5G12480)"/>
    <property type="match status" value="1"/>
</dbReference>
<comment type="caution">
    <text evidence="4">The sequence shown here is derived from an EMBL/GenBank/DDBJ whole genome shotgun (WGS) entry which is preliminary data.</text>
</comment>
<dbReference type="PANTHER" id="PTHR43618">
    <property type="entry name" value="7-ALPHA-HYDROXYSTEROID DEHYDROGENASE"/>
    <property type="match status" value="1"/>
</dbReference>
<dbReference type="SUPFAM" id="SSF51735">
    <property type="entry name" value="NAD(P)-binding Rossmann-fold domains"/>
    <property type="match status" value="1"/>
</dbReference>
<reference evidence="4 5" key="1">
    <citation type="submission" date="2015-06" db="EMBL/GenBank/DDBJ databases">
        <title>Talaromyces atroroseus IBT 11181 draft genome.</title>
        <authorList>
            <person name="Rasmussen K.B."/>
            <person name="Rasmussen S."/>
            <person name="Petersen B."/>
            <person name="Sicheritz-Ponten T."/>
            <person name="Mortensen U.H."/>
            <person name="Thrane U."/>
        </authorList>
    </citation>
    <scope>NUCLEOTIDE SEQUENCE [LARGE SCALE GENOMIC DNA]</scope>
    <source>
        <strain evidence="4 5">IBT 11181</strain>
    </source>
</reference>
<dbReference type="EMBL" id="LFMY01000001">
    <property type="protein sequence ID" value="OKL63813.1"/>
    <property type="molecule type" value="Genomic_DNA"/>
</dbReference>
<proteinExistence type="inferred from homology"/>
<evidence type="ECO:0000256" key="2">
    <source>
        <dbReference type="ARBA" id="ARBA00022857"/>
    </source>
</evidence>
<dbReference type="InterPro" id="IPR036291">
    <property type="entry name" value="NAD(P)-bd_dom_sf"/>
</dbReference>
<evidence type="ECO:0000256" key="1">
    <source>
        <dbReference type="ARBA" id="ARBA00006484"/>
    </source>
</evidence>
<organism evidence="4 5">
    <name type="scientific">Talaromyces atroroseus</name>
    <dbReference type="NCBI Taxonomy" id="1441469"/>
    <lineage>
        <taxon>Eukaryota</taxon>
        <taxon>Fungi</taxon>
        <taxon>Dikarya</taxon>
        <taxon>Ascomycota</taxon>
        <taxon>Pezizomycotina</taxon>
        <taxon>Eurotiomycetes</taxon>
        <taxon>Eurotiomycetidae</taxon>
        <taxon>Eurotiales</taxon>
        <taxon>Trichocomaceae</taxon>
        <taxon>Talaromyces</taxon>
        <taxon>Talaromyces sect. Trachyspermi</taxon>
    </lineage>
</organism>
<sequence length="305" mass="31907">MSHLDASQLFSVQGLVAVITGGGSGLGRTMALALAQNGATKVFIIGRRADALQETVSLASRIGVIIPVVGDIASKESLENAYRSVASQTEYIDLLIANSGTLGPRNPPIQTADGGIATLEQYREQLWSVSMEDMTQTMHVNVTGAYFTAVAFLPLLDAANKRRPPQVPGSGVLSPPRPQIIITSSIGGFMRKVSTGFAYQASKAAVTSLIKTLSTSLLDYDIRVNGIAPGIYPSEMTTGTLQSFGAQHGITEGEIPKEVIPLTRAGSQQDIGGLVLFMAGASGGYLNGSIMVTDGGRLAAFPSTY</sequence>
<dbReference type="AlphaFoldDB" id="A0A225AW18"/>
<keyword evidence="2" id="KW-0521">NADP</keyword>
<dbReference type="InterPro" id="IPR052178">
    <property type="entry name" value="Sec_Metab_Biosynth_SDR"/>
</dbReference>
<dbReference type="PRINTS" id="PR00081">
    <property type="entry name" value="GDHRDH"/>
</dbReference>
<protein>
    <recommendedName>
        <fullName evidence="6">Short chain dehydrogenase/reductase family</fullName>
    </recommendedName>
</protein>
<evidence type="ECO:0000313" key="5">
    <source>
        <dbReference type="Proteomes" id="UP000214365"/>
    </source>
</evidence>
<dbReference type="Gene3D" id="3.40.50.720">
    <property type="entry name" value="NAD(P)-binding Rossmann-like Domain"/>
    <property type="match status" value="1"/>
</dbReference>
<comment type="similarity">
    <text evidence="1">Belongs to the short-chain dehydrogenases/reductases (SDR) family.</text>
</comment>